<keyword evidence="3" id="KW-1003">Cell membrane</keyword>
<dbReference type="Gene3D" id="1.10.10.1320">
    <property type="entry name" value="Anti-sigma factor, zinc-finger domain"/>
    <property type="match status" value="1"/>
</dbReference>
<evidence type="ECO:0000256" key="4">
    <source>
        <dbReference type="ARBA" id="ARBA00022692"/>
    </source>
</evidence>
<dbReference type="PANTHER" id="PTHR37461:SF1">
    <property type="entry name" value="ANTI-SIGMA-K FACTOR RSKA"/>
    <property type="match status" value="1"/>
</dbReference>
<evidence type="ECO:0000256" key="8">
    <source>
        <dbReference type="ARBA" id="ARBA00023163"/>
    </source>
</evidence>
<dbReference type="InterPro" id="IPR027383">
    <property type="entry name" value="Znf_put"/>
</dbReference>
<feature type="region of interest" description="Disordered" evidence="11">
    <location>
        <begin position="76"/>
        <end position="121"/>
    </location>
</feature>
<keyword evidence="4" id="KW-0812">Transmembrane</keyword>
<evidence type="ECO:0000256" key="2">
    <source>
        <dbReference type="ARBA" id="ARBA00004236"/>
    </source>
</evidence>
<evidence type="ECO:0000256" key="9">
    <source>
        <dbReference type="ARBA" id="ARBA00029829"/>
    </source>
</evidence>
<comment type="subcellular location">
    <subcellularLocation>
        <location evidence="2">Cell membrane</location>
    </subcellularLocation>
    <subcellularLocation>
        <location evidence="1">Membrane</location>
        <topology evidence="1">Single-pass membrane protein</topology>
    </subcellularLocation>
</comment>
<evidence type="ECO:0000313" key="14">
    <source>
        <dbReference type="EMBL" id="NNM47887.1"/>
    </source>
</evidence>
<keyword evidence="6" id="KW-0805">Transcription regulation</keyword>
<evidence type="ECO:0000256" key="5">
    <source>
        <dbReference type="ARBA" id="ARBA00022989"/>
    </source>
</evidence>
<sequence length="276" mass="28494">MSADIHSLVGAYAVDAVDDPERAAFELHLAECAECRAEVASLRAVTGDLSLLAEKAPPASLKASVMAGIATIRPEPPVVRPTAAESELRSEPTPEPTPRSTTGAAPGATTEPTGRQGSEATVVRLSSWRRKPTTWLAAAAAAVAIAVGGLVWSPWSGQDQQLSPTQQVVAAKDAQRFEKTVDGARATIVRSPSLGKAVLIADNMPSAPDGKDFQLWLQRPDGSMVSAGLMPHGHSDTVTVMLQGDATTATGAGITLEPAGGSTQPTSNPVALFAFT</sequence>
<dbReference type="EMBL" id="JABEPQ010000005">
    <property type="protein sequence ID" value="NNM47887.1"/>
    <property type="molecule type" value="Genomic_DNA"/>
</dbReference>
<gene>
    <name evidence="14" type="ORF">HJG52_18025</name>
</gene>
<feature type="compositionally biased region" description="Low complexity" evidence="11">
    <location>
        <begin position="98"/>
        <end position="114"/>
    </location>
</feature>
<evidence type="ECO:0000256" key="11">
    <source>
        <dbReference type="SAM" id="MobiDB-lite"/>
    </source>
</evidence>
<organism evidence="14 15">
    <name type="scientific">Knoellia koreensis</name>
    <dbReference type="NCBI Taxonomy" id="2730921"/>
    <lineage>
        <taxon>Bacteria</taxon>
        <taxon>Bacillati</taxon>
        <taxon>Actinomycetota</taxon>
        <taxon>Actinomycetes</taxon>
        <taxon>Micrococcales</taxon>
        <taxon>Intrasporangiaceae</taxon>
        <taxon>Knoellia</taxon>
    </lineage>
</organism>
<feature type="domain" description="Anti-sigma K factor RskA C-terminal" evidence="12">
    <location>
        <begin position="135"/>
        <end position="270"/>
    </location>
</feature>
<keyword evidence="7" id="KW-0472">Membrane</keyword>
<dbReference type="InterPro" id="IPR041916">
    <property type="entry name" value="Anti_sigma_zinc_sf"/>
</dbReference>
<keyword evidence="15" id="KW-1185">Reference proteome</keyword>
<dbReference type="Proteomes" id="UP000588586">
    <property type="component" value="Unassembled WGS sequence"/>
</dbReference>
<evidence type="ECO:0000259" key="12">
    <source>
        <dbReference type="Pfam" id="PF10099"/>
    </source>
</evidence>
<dbReference type="RefSeq" id="WP_171245013.1">
    <property type="nucleotide sequence ID" value="NZ_JABEPQ010000005.1"/>
</dbReference>
<proteinExistence type="predicted"/>
<accession>A0A849HTH8</accession>
<evidence type="ECO:0000259" key="13">
    <source>
        <dbReference type="Pfam" id="PF13490"/>
    </source>
</evidence>
<evidence type="ECO:0000313" key="15">
    <source>
        <dbReference type="Proteomes" id="UP000588586"/>
    </source>
</evidence>
<dbReference type="InterPro" id="IPR051474">
    <property type="entry name" value="Anti-sigma-K/W_factor"/>
</dbReference>
<name>A0A849HTH8_9MICO</name>
<reference evidence="14 15" key="1">
    <citation type="submission" date="2020-04" db="EMBL/GenBank/DDBJ databases">
        <title>Knoellia sp. isolate from air conditioner.</title>
        <authorList>
            <person name="Chea S."/>
            <person name="Kim D.-U."/>
        </authorList>
    </citation>
    <scope>NUCLEOTIDE SEQUENCE [LARGE SCALE GENOMIC DNA]</scope>
    <source>
        <strain evidence="14 15">DB2414S</strain>
    </source>
</reference>
<evidence type="ECO:0000256" key="1">
    <source>
        <dbReference type="ARBA" id="ARBA00004167"/>
    </source>
</evidence>
<feature type="domain" description="Putative zinc-finger" evidence="13">
    <location>
        <begin position="4"/>
        <end position="36"/>
    </location>
</feature>
<evidence type="ECO:0000256" key="10">
    <source>
        <dbReference type="ARBA" id="ARBA00030803"/>
    </source>
</evidence>
<evidence type="ECO:0000256" key="7">
    <source>
        <dbReference type="ARBA" id="ARBA00023136"/>
    </source>
</evidence>
<evidence type="ECO:0000256" key="6">
    <source>
        <dbReference type="ARBA" id="ARBA00023015"/>
    </source>
</evidence>
<dbReference type="InterPro" id="IPR018764">
    <property type="entry name" value="RskA_C"/>
</dbReference>
<keyword evidence="5" id="KW-1133">Transmembrane helix</keyword>
<dbReference type="GO" id="GO:0016989">
    <property type="term" value="F:sigma factor antagonist activity"/>
    <property type="evidence" value="ECO:0007669"/>
    <property type="project" value="TreeGrafter"/>
</dbReference>
<protein>
    <recommendedName>
        <fullName evidence="10">Regulator of SigK</fullName>
    </recommendedName>
    <alternativeName>
        <fullName evidence="9">Sigma-K anti-sigma factor RskA</fullName>
    </alternativeName>
</protein>
<dbReference type="AlphaFoldDB" id="A0A849HTH8"/>
<evidence type="ECO:0000256" key="3">
    <source>
        <dbReference type="ARBA" id="ARBA00022475"/>
    </source>
</evidence>
<keyword evidence="8" id="KW-0804">Transcription</keyword>
<dbReference type="Pfam" id="PF13490">
    <property type="entry name" value="zf-HC2"/>
    <property type="match status" value="1"/>
</dbReference>
<dbReference type="PANTHER" id="PTHR37461">
    <property type="entry name" value="ANTI-SIGMA-K FACTOR RSKA"/>
    <property type="match status" value="1"/>
</dbReference>
<dbReference type="GO" id="GO:0005886">
    <property type="term" value="C:plasma membrane"/>
    <property type="evidence" value="ECO:0007669"/>
    <property type="project" value="UniProtKB-SubCell"/>
</dbReference>
<dbReference type="Pfam" id="PF10099">
    <property type="entry name" value="RskA_C"/>
    <property type="match status" value="1"/>
</dbReference>
<dbReference type="GO" id="GO:0006417">
    <property type="term" value="P:regulation of translation"/>
    <property type="evidence" value="ECO:0007669"/>
    <property type="project" value="TreeGrafter"/>
</dbReference>
<comment type="caution">
    <text evidence="14">The sequence shown here is derived from an EMBL/GenBank/DDBJ whole genome shotgun (WGS) entry which is preliminary data.</text>
</comment>